<accession>A0A9N8EI54</accession>
<dbReference type="AlphaFoldDB" id="A0A9N8EI54"/>
<protein>
    <recommendedName>
        <fullName evidence="3">VWFD domain-containing protein</fullName>
    </recommendedName>
</protein>
<dbReference type="OrthoDB" id="47453at2759"/>
<organism evidence="1 2">
    <name type="scientific">Seminavis robusta</name>
    <dbReference type="NCBI Taxonomy" id="568900"/>
    <lineage>
        <taxon>Eukaryota</taxon>
        <taxon>Sar</taxon>
        <taxon>Stramenopiles</taxon>
        <taxon>Ochrophyta</taxon>
        <taxon>Bacillariophyta</taxon>
        <taxon>Bacillariophyceae</taxon>
        <taxon>Bacillariophycidae</taxon>
        <taxon>Naviculales</taxon>
        <taxon>Naviculaceae</taxon>
        <taxon>Seminavis</taxon>
    </lineage>
</organism>
<sequence>MAPTTDGGSVGDPHFKTWAGEWYDYHGVCDLVLLKLEDFNNGQGMDIVIRTAARGSFSYIESAAIRIGQDILEVTGWGAYAVNEVEYADLPLDLGGFKLEKWWSNAKKHVFMIHLDGGEHIKISTKKELVSVKVENATEATFGASVGLMGSYKGGVWLARDGKTVVTDPIAFGEEWQVTKSEGQLFQTDRFPQFPEKCYLPQALRTGRRRLGEAAVLEDQAKAACSHWDDEHRDLCVFDVLATGDLELAESGSYF</sequence>
<comment type="caution">
    <text evidence="1">The sequence shown here is derived from an EMBL/GenBank/DDBJ whole genome shotgun (WGS) entry which is preliminary data.</text>
</comment>
<evidence type="ECO:0008006" key="3">
    <source>
        <dbReference type="Google" id="ProtNLM"/>
    </source>
</evidence>
<gene>
    <name evidence="1" type="ORF">SEMRO_1173_G248961.1</name>
</gene>
<proteinExistence type="predicted"/>
<dbReference type="Proteomes" id="UP001153069">
    <property type="component" value="Unassembled WGS sequence"/>
</dbReference>
<evidence type="ECO:0000313" key="1">
    <source>
        <dbReference type="EMBL" id="CAB9521193.1"/>
    </source>
</evidence>
<reference evidence="1" key="1">
    <citation type="submission" date="2020-06" db="EMBL/GenBank/DDBJ databases">
        <authorList>
            <consortium name="Plant Systems Biology data submission"/>
        </authorList>
    </citation>
    <scope>NUCLEOTIDE SEQUENCE</scope>
    <source>
        <strain evidence="1">D6</strain>
    </source>
</reference>
<dbReference type="EMBL" id="CAICTM010001171">
    <property type="protein sequence ID" value="CAB9521193.1"/>
    <property type="molecule type" value="Genomic_DNA"/>
</dbReference>
<keyword evidence="2" id="KW-1185">Reference proteome</keyword>
<evidence type="ECO:0000313" key="2">
    <source>
        <dbReference type="Proteomes" id="UP001153069"/>
    </source>
</evidence>
<name>A0A9N8EI54_9STRA</name>